<dbReference type="PROSITE" id="PS51450">
    <property type="entry name" value="LRR"/>
    <property type="match status" value="2"/>
</dbReference>
<dbReference type="OrthoDB" id="972701at2"/>
<dbReference type="SMART" id="SM00365">
    <property type="entry name" value="LRR_SD22"/>
    <property type="match status" value="4"/>
</dbReference>
<keyword evidence="1" id="KW-0433">Leucine-rich repeat</keyword>
<feature type="domain" description="Ig-like" evidence="4">
    <location>
        <begin position="836"/>
        <end position="870"/>
    </location>
</feature>
<comment type="caution">
    <text evidence="5">The sequence shown here is derived from an EMBL/GenBank/DDBJ whole genome shotgun (WGS) entry which is preliminary data.</text>
</comment>
<dbReference type="PROSITE" id="PS50835">
    <property type="entry name" value="IG_LIKE"/>
    <property type="match status" value="1"/>
</dbReference>
<dbReference type="PANTHER" id="PTHR48051:SF1">
    <property type="entry name" value="RAS SUPPRESSOR PROTEIN 1"/>
    <property type="match status" value="1"/>
</dbReference>
<dbReference type="EMBL" id="JRYR02000002">
    <property type="protein sequence ID" value="OHX64019.1"/>
    <property type="molecule type" value="Genomic_DNA"/>
</dbReference>
<evidence type="ECO:0000313" key="5">
    <source>
        <dbReference type="EMBL" id="OHX64019.1"/>
    </source>
</evidence>
<dbReference type="Proteomes" id="UP000179797">
    <property type="component" value="Unassembled WGS sequence"/>
</dbReference>
<accession>A0A1S1YSL9</accession>
<evidence type="ECO:0000259" key="4">
    <source>
        <dbReference type="PROSITE" id="PS50835"/>
    </source>
</evidence>
<keyword evidence="3" id="KW-0677">Repeat</keyword>
<dbReference type="InterPro" id="IPR003591">
    <property type="entry name" value="Leu-rich_rpt_typical-subtyp"/>
</dbReference>
<dbReference type="SMART" id="SM00369">
    <property type="entry name" value="LRR_TYP"/>
    <property type="match status" value="3"/>
</dbReference>
<organism evidence="5 6">
    <name type="scientific">Flammeovirga pacifica</name>
    <dbReference type="NCBI Taxonomy" id="915059"/>
    <lineage>
        <taxon>Bacteria</taxon>
        <taxon>Pseudomonadati</taxon>
        <taxon>Bacteroidota</taxon>
        <taxon>Cytophagia</taxon>
        <taxon>Cytophagales</taxon>
        <taxon>Flammeovirgaceae</taxon>
        <taxon>Flammeovirga</taxon>
    </lineage>
</organism>
<dbReference type="PANTHER" id="PTHR48051">
    <property type="match status" value="1"/>
</dbReference>
<keyword evidence="2" id="KW-0732">Signal</keyword>
<dbReference type="GO" id="GO:0005737">
    <property type="term" value="C:cytoplasm"/>
    <property type="evidence" value="ECO:0007669"/>
    <property type="project" value="TreeGrafter"/>
</dbReference>
<gene>
    <name evidence="5" type="ORF">NH26_20640</name>
</gene>
<dbReference type="InterPro" id="IPR001611">
    <property type="entry name" value="Leu-rich_rpt"/>
</dbReference>
<dbReference type="InterPro" id="IPR007110">
    <property type="entry name" value="Ig-like_dom"/>
</dbReference>
<evidence type="ECO:0000313" key="6">
    <source>
        <dbReference type="Proteomes" id="UP000179797"/>
    </source>
</evidence>
<dbReference type="RefSeq" id="WP_044218080.1">
    <property type="nucleotide sequence ID" value="NZ_JRYR02000002.1"/>
</dbReference>
<dbReference type="InterPro" id="IPR032675">
    <property type="entry name" value="LRR_dom_sf"/>
</dbReference>
<reference evidence="5 6" key="1">
    <citation type="journal article" date="2012" name="Int. J. Syst. Evol. Microbiol.">
        <title>Flammeovirga pacifica sp. nov., isolated from deep-sea sediment.</title>
        <authorList>
            <person name="Xu H."/>
            <person name="Fu Y."/>
            <person name="Yang N."/>
            <person name="Ding Z."/>
            <person name="Lai Q."/>
            <person name="Zeng R."/>
        </authorList>
    </citation>
    <scope>NUCLEOTIDE SEQUENCE [LARGE SCALE GENOMIC DNA]</scope>
    <source>
        <strain evidence="6">DSM 24597 / LMG 26175 / WPAGA1</strain>
    </source>
</reference>
<protein>
    <recommendedName>
        <fullName evidence="4">Ig-like domain-containing protein</fullName>
    </recommendedName>
</protein>
<dbReference type="InterPro" id="IPR026444">
    <property type="entry name" value="Secre_tail"/>
</dbReference>
<dbReference type="SUPFAM" id="SSF49299">
    <property type="entry name" value="PKD domain"/>
    <property type="match status" value="1"/>
</dbReference>
<evidence type="ECO:0000256" key="1">
    <source>
        <dbReference type="ARBA" id="ARBA00022614"/>
    </source>
</evidence>
<dbReference type="Gene3D" id="3.80.10.10">
    <property type="entry name" value="Ribonuclease Inhibitor"/>
    <property type="match status" value="1"/>
</dbReference>
<evidence type="ECO:0000256" key="3">
    <source>
        <dbReference type="ARBA" id="ARBA00022737"/>
    </source>
</evidence>
<dbReference type="SUPFAM" id="SSF52047">
    <property type="entry name" value="RNI-like"/>
    <property type="match status" value="1"/>
</dbReference>
<sequence length="1136" mass="125881">MWDLTGVNIYPTASNFTVLHNNTELSTATVNVVENTDGTDYDIMINITSTLLDGDQISLKFNDGTGEHISPKSYIYDTQAPNFNVVQISTDNAANATWIEPGNTVALKVKMSEPIEIASATLEGVPMEISDQSSNNFTFLFTFHELPTEAHNNALGFALTLVDSAGNTALKGVTTDNSNVYFQVTTETTIENRLNEPTIDNYCSHQLDLTITGNVMDTAALAMSTGENVLIHWEKQYNDGEWEVIPNSNTMNYVLSAVTEDGNYAFKRVAVAGSTSYSSNEIDIDITDVDAITVTTFPNNTRFNVNSTTPVTLSTDIVDEGVTLTCSGNGISSNSFTPSVAGEGTHIITYTLNGGNCTKVVTKNFYVYTPETIVNLPTSICSQNPNFVITKSTSTAAFNDLILKKIVGDGITDADPLLLQPALLFDITNEAGSSRNLTWEAFFVDSDGTLVDSVDIPVQVHKNSKLKITVDGDYFNQDTLFKYTDDPQITLSGLLNDESFSAIRITKENETPQIGSLNFQPIIEGVGIYNINFYADDLNSCASSDNLVVKVLERQNNTSIVINAGDSIALKNILDQAQVSYSSTDPIAQWPRYIVNNDGYIIQLNLSNISTLNHLSDEVGKLKKLQVLKASNSNLLTVSDSIWGLRELWLLDLSFNLLENQDVMHISSLSNIRTLYLHHNRLTQLPDLSSLDSLRNIFASHNEINQIDGKIQGSNELRILDLSNNRIDTLGNVLSGKSLIDKLNFSHNNLKEWQYTLPSTVSELDISHNNINVINTINAAVNLNVSYNNLGFDQLTKLITSTTKALPQFVAKRKVYIDKQLGGDYQHNYQPISGESVEWVKDSITLGSQLNLLDITLSDGGKYSCYATHSDWVGIRLHIYDVHVGINCTQQDSIQINADRHTWFCNNEPISIQLSSNPIDENLSYQWFLNDTLISDATNAILTTFKEGSYTVNAISAEGCISYSNALTIERNRSDYHPTIAYENKVLSVGNTEDNKQYSWFFGDDLIADQITSITPNRLGQYTVRATDSLGCYTISDTMNVQDEEWITDIASFTMADDLKVFPNPSNGETIQVKSTYLMSTIKMYTMTGELILIKSGINSKFTKLNQKQHGIYLMKIYGKNLEYNHRKVIIGKSDR</sequence>
<dbReference type="InterPro" id="IPR050216">
    <property type="entry name" value="LRR_domain-containing"/>
</dbReference>
<dbReference type="InterPro" id="IPR035986">
    <property type="entry name" value="PKD_dom_sf"/>
</dbReference>
<proteinExistence type="predicted"/>
<dbReference type="AlphaFoldDB" id="A0A1S1YSL9"/>
<dbReference type="STRING" id="915059.NH26_20640"/>
<name>A0A1S1YSL9_FLAPC</name>
<keyword evidence="6" id="KW-1185">Reference proteome</keyword>
<evidence type="ECO:0000256" key="2">
    <source>
        <dbReference type="ARBA" id="ARBA00022729"/>
    </source>
</evidence>
<dbReference type="NCBIfam" id="TIGR04183">
    <property type="entry name" value="Por_Secre_tail"/>
    <property type="match status" value="1"/>
</dbReference>